<dbReference type="InterPro" id="IPR050300">
    <property type="entry name" value="GDXG_lipolytic_enzyme"/>
</dbReference>
<evidence type="ECO:0000313" key="5">
    <source>
        <dbReference type="Proteomes" id="UP000034846"/>
    </source>
</evidence>
<dbReference type="InterPro" id="IPR029058">
    <property type="entry name" value="AB_hydrolase_fold"/>
</dbReference>
<dbReference type="Pfam" id="PF20434">
    <property type="entry name" value="BD-FAE"/>
    <property type="match status" value="1"/>
</dbReference>
<keyword evidence="2" id="KW-0812">Transmembrane</keyword>
<feature type="non-terminal residue" evidence="4">
    <location>
        <position position="161"/>
    </location>
</feature>
<feature type="transmembrane region" description="Helical" evidence="2">
    <location>
        <begin position="6"/>
        <end position="23"/>
    </location>
</feature>
<keyword evidence="2" id="KW-0472">Membrane</keyword>
<keyword evidence="1" id="KW-0378">Hydrolase</keyword>
<comment type="caution">
    <text evidence="4">The sequence shown here is derived from an EMBL/GenBank/DDBJ whole genome shotgun (WGS) entry which is preliminary data.</text>
</comment>
<dbReference type="Gene3D" id="3.40.50.1820">
    <property type="entry name" value="alpha/beta hydrolase"/>
    <property type="match status" value="1"/>
</dbReference>
<evidence type="ECO:0000256" key="2">
    <source>
        <dbReference type="SAM" id="Phobius"/>
    </source>
</evidence>
<accession>A0A0G1XBN7</accession>
<dbReference type="AlphaFoldDB" id="A0A0G1XBN7"/>
<sequence>MLSFAIVWGVLVAVLVVWLGFTMRDNDKAIEGAESEMTSEAPVIFTPELLGTVTSDISYCSIEGADLLMDVHWPTEGDGPFPVALYVHGGAWSSGDKAKGVDKYVDAFTQRGIVIASVNYRLADEYHFPAMIQDVKCAVRHIRTFASAYNIDPDRFGAVGG</sequence>
<keyword evidence="2" id="KW-1133">Transmembrane helix</keyword>
<dbReference type="EMBL" id="LCRD01000063">
    <property type="protein sequence ID" value="KKW28703.1"/>
    <property type="molecule type" value="Genomic_DNA"/>
</dbReference>
<dbReference type="PANTHER" id="PTHR48081">
    <property type="entry name" value="AB HYDROLASE SUPERFAMILY PROTEIN C4A8.06C"/>
    <property type="match status" value="1"/>
</dbReference>
<dbReference type="SUPFAM" id="SSF53474">
    <property type="entry name" value="alpha/beta-Hydrolases"/>
    <property type="match status" value="1"/>
</dbReference>
<dbReference type="GO" id="GO:0016787">
    <property type="term" value="F:hydrolase activity"/>
    <property type="evidence" value="ECO:0007669"/>
    <property type="project" value="UniProtKB-KW"/>
</dbReference>
<evidence type="ECO:0000256" key="1">
    <source>
        <dbReference type="ARBA" id="ARBA00022801"/>
    </source>
</evidence>
<reference evidence="4 5" key="1">
    <citation type="journal article" date="2015" name="Nature">
        <title>rRNA introns, odd ribosomes, and small enigmatic genomes across a large radiation of phyla.</title>
        <authorList>
            <person name="Brown C.T."/>
            <person name="Hug L.A."/>
            <person name="Thomas B.C."/>
            <person name="Sharon I."/>
            <person name="Castelle C.J."/>
            <person name="Singh A."/>
            <person name="Wilkins M.J."/>
            <person name="Williams K.H."/>
            <person name="Banfield J.F."/>
        </authorList>
    </citation>
    <scope>NUCLEOTIDE SEQUENCE [LARGE SCALE GENOMIC DNA]</scope>
</reference>
<evidence type="ECO:0000313" key="4">
    <source>
        <dbReference type="EMBL" id="KKW28703.1"/>
    </source>
</evidence>
<dbReference type="Proteomes" id="UP000034846">
    <property type="component" value="Unassembled WGS sequence"/>
</dbReference>
<evidence type="ECO:0000259" key="3">
    <source>
        <dbReference type="Pfam" id="PF20434"/>
    </source>
</evidence>
<dbReference type="PANTHER" id="PTHR48081:SF13">
    <property type="entry name" value="ALPHA_BETA HYDROLASE"/>
    <property type="match status" value="1"/>
</dbReference>
<protein>
    <recommendedName>
        <fullName evidence="3">BD-FAE-like domain-containing protein</fullName>
    </recommendedName>
</protein>
<name>A0A0G1XBN7_9BACT</name>
<gene>
    <name evidence="4" type="ORF">UY72_C0063G0002</name>
</gene>
<dbReference type="InterPro" id="IPR049492">
    <property type="entry name" value="BD-FAE-like_dom"/>
</dbReference>
<feature type="domain" description="BD-FAE-like" evidence="3">
    <location>
        <begin position="69"/>
        <end position="160"/>
    </location>
</feature>
<organism evidence="4 5">
    <name type="scientific">Candidatus Uhrbacteria bacterium GW2011_GWD2_52_7</name>
    <dbReference type="NCBI Taxonomy" id="1618989"/>
    <lineage>
        <taxon>Bacteria</taxon>
        <taxon>Candidatus Uhriibacteriota</taxon>
    </lineage>
</organism>
<proteinExistence type="predicted"/>